<dbReference type="GO" id="GO:0031410">
    <property type="term" value="C:cytoplasmic vesicle"/>
    <property type="evidence" value="ECO:0007669"/>
    <property type="project" value="TreeGrafter"/>
</dbReference>
<evidence type="ECO:0000313" key="2">
    <source>
        <dbReference type="Ensembl" id="ENSMZEP00005034339.1"/>
    </source>
</evidence>
<protein>
    <recommendedName>
        <fullName evidence="1">PX domain-containing protein</fullName>
    </recommendedName>
</protein>
<dbReference type="InterPro" id="IPR001683">
    <property type="entry name" value="PX_dom"/>
</dbReference>
<dbReference type="Pfam" id="PF00787">
    <property type="entry name" value="PX"/>
    <property type="match status" value="1"/>
</dbReference>
<dbReference type="PANTHER" id="PTHR45827:SF2">
    <property type="entry name" value="SORTING NEXIN-9"/>
    <property type="match status" value="1"/>
</dbReference>
<evidence type="ECO:0000313" key="3">
    <source>
        <dbReference type="Proteomes" id="UP000265160"/>
    </source>
</evidence>
<dbReference type="GO" id="GO:0036089">
    <property type="term" value="P:cleavage furrow formation"/>
    <property type="evidence" value="ECO:0007669"/>
    <property type="project" value="TreeGrafter"/>
</dbReference>
<dbReference type="PROSITE" id="PS50195">
    <property type="entry name" value="PX"/>
    <property type="match status" value="1"/>
</dbReference>
<evidence type="ECO:0000259" key="1">
    <source>
        <dbReference type="PROSITE" id="PS50195"/>
    </source>
</evidence>
<organism evidence="2 3">
    <name type="scientific">Maylandia zebra</name>
    <name type="common">zebra mbuna</name>
    <dbReference type="NCBI Taxonomy" id="106582"/>
    <lineage>
        <taxon>Eukaryota</taxon>
        <taxon>Metazoa</taxon>
        <taxon>Chordata</taxon>
        <taxon>Craniata</taxon>
        <taxon>Vertebrata</taxon>
        <taxon>Euteleostomi</taxon>
        <taxon>Actinopterygii</taxon>
        <taxon>Neopterygii</taxon>
        <taxon>Teleostei</taxon>
        <taxon>Neoteleostei</taxon>
        <taxon>Acanthomorphata</taxon>
        <taxon>Ovalentaria</taxon>
        <taxon>Cichlomorphae</taxon>
        <taxon>Cichliformes</taxon>
        <taxon>Cichlidae</taxon>
        <taxon>African cichlids</taxon>
        <taxon>Pseudocrenilabrinae</taxon>
        <taxon>Haplochromini</taxon>
        <taxon>Maylandia</taxon>
        <taxon>Maylandia zebra complex</taxon>
    </lineage>
</organism>
<sequence>MCGVDCSDWLLVLVRSDGEVGPYLQYHWVSISDFSLFLQTTNSPVNHRYKHFDWLYERLLEKFGSILPIPSLPDKQVTGEPSFDDDFIRMRMEGLQAWMTRMCRHPIVSQSEVFQLFLTHRDEKDRRREEGRIEGG</sequence>
<dbReference type="SUPFAM" id="SSF64268">
    <property type="entry name" value="PX domain"/>
    <property type="match status" value="1"/>
</dbReference>
<dbReference type="SMART" id="SM00312">
    <property type="entry name" value="PX"/>
    <property type="match status" value="1"/>
</dbReference>
<dbReference type="PANTHER" id="PTHR45827">
    <property type="entry name" value="SORTING NEXIN"/>
    <property type="match status" value="1"/>
</dbReference>
<reference evidence="2" key="2">
    <citation type="submission" date="2025-09" db="UniProtKB">
        <authorList>
            <consortium name="Ensembl"/>
        </authorList>
    </citation>
    <scope>IDENTIFICATION</scope>
</reference>
<keyword evidence="3" id="KW-1185">Reference proteome</keyword>
<reference evidence="2" key="1">
    <citation type="submission" date="2025-08" db="UniProtKB">
        <authorList>
            <consortium name="Ensembl"/>
        </authorList>
    </citation>
    <scope>IDENTIFICATION</scope>
</reference>
<dbReference type="AlphaFoldDB" id="A0A3P9DJ09"/>
<accession>A0A3P9DJ09</accession>
<dbReference type="GO" id="GO:0005886">
    <property type="term" value="C:plasma membrane"/>
    <property type="evidence" value="ECO:0007669"/>
    <property type="project" value="TreeGrafter"/>
</dbReference>
<name>A0A3P9DJ09_9CICH</name>
<dbReference type="STRING" id="106582.ENSMZEP00005034339"/>
<dbReference type="InterPro" id="IPR036871">
    <property type="entry name" value="PX_dom_sf"/>
</dbReference>
<proteinExistence type="predicted"/>
<dbReference type="GO" id="GO:0006897">
    <property type="term" value="P:endocytosis"/>
    <property type="evidence" value="ECO:0007669"/>
    <property type="project" value="TreeGrafter"/>
</dbReference>
<dbReference type="Gene3D" id="3.30.1520.10">
    <property type="entry name" value="Phox-like domain"/>
    <property type="match status" value="1"/>
</dbReference>
<dbReference type="GO" id="GO:0035091">
    <property type="term" value="F:phosphatidylinositol binding"/>
    <property type="evidence" value="ECO:0007669"/>
    <property type="project" value="InterPro"/>
</dbReference>
<feature type="domain" description="PX" evidence="1">
    <location>
        <begin position="1"/>
        <end position="124"/>
    </location>
</feature>
<dbReference type="Ensembl" id="ENSMZET00005035544.1">
    <property type="protein sequence ID" value="ENSMZEP00005034339.1"/>
    <property type="gene ID" value="ENSMZEG00005025665.1"/>
</dbReference>
<dbReference type="GeneTree" id="ENSGT00940000156557"/>
<dbReference type="Proteomes" id="UP000265160">
    <property type="component" value="Unplaced"/>
</dbReference>
<dbReference type="GO" id="GO:0016197">
    <property type="term" value="P:endosomal transport"/>
    <property type="evidence" value="ECO:0007669"/>
    <property type="project" value="TreeGrafter"/>
</dbReference>
<dbReference type="GO" id="GO:0097320">
    <property type="term" value="P:plasma membrane tubulation"/>
    <property type="evidence" value="ECO:0007669"/>
    <property type="project" value="TreeGrafter"/>
</dbReference>